<name>A0A385EHK9_9CAUD</name>
<evidence type="ECO:0000313" key="2">
    <source>
        <dbReference type="Proteomes" id="UP000257648"/>
    </source>
</evidence>
<dbReference type="Pfam" id="PF24272">
    <property type="entry name" value="DUF7468"/>
    <property type="match status" value="1"/>
</dbReference>
<dbReference type="KEGG" id="vg:55001949"/>
<keyword evidence="2" id="KW-1185">Reference proteome</keyword>
<evidence type="ECO:0000313" key="1">
    <source>
        <dbReference type="EMBL" id="AXQ70568.1"/>
    </source>
</evidence>
<proteinExistence type="predicted"/>
<dbReference type="GeneID" id="55001949"/>
<dbReference type="RefSeq" id="YP_009810927.1">
    <property type="nucleotide sequence ID" value="NC_048049.1"/>
</dbReference>
<reference evidence="2" key="1">
    <citation type="submission" date="2018-05" db="EMBL/GenBank/DDBJ databases">
        <authorList>
            <person name="You S."/>
        </authorList>
    </citation>
    <scope>NUCLEOTIDE SEQUENCE [LARGE SCALE GENOMIC DNA]</scope>
</reference>
<sequence>MSEHPEIAEVEWIDDSFYVEQTRFMWKSVRKDTGKDFLFALTKEAVTDITRWHLKCEQDGTLDQYTRVVNDGFVGGKL</sequence>
<dbReference type="InterPro" id="IPR055891">
    <property type="entry name" value="DUF7468"/>
</dbReference>
<organism evidence="1 2">
    <name type="scientific">Synechococcus phage S-T4</name>
    <dbReference type="NCBI Taxonomy" id="2268578"/>
    <lineage>
        <taxon>Viruses</taxon>
        <taxon>Duplodnaviria</taxon>
        <taxon>Heunggongvirae</taxon>
        <taxon>Uroviricota</taxon>
        <taxon>Caudoviricetes</taxon>
        <taxon>Pantevenvirales</taxon>
        <taxon>Kyanoviridae</taxon>
        <taxon>Tamkungvirus</taxon>
        <taxon>Tamkungvirus ST4</taxon>
    </lineage>
</organism>
<protein>
    <submittedName>
        <fullName evidence="1">Uncharacterized protein</fullName>
    </submittedName>
</protein>
<dbReference type="Proteomes" id="UP000257648">
    <property type="component" value="Segment"/>
</dbReference>
<dbReference type="EMBL" id="MH412654">
    <property type="protein sequence ID" value="AXQ70568.1"/>
    <property type="molecule type" value="Genomic_DNA"/>
</dbReference>
<accession>A0A385EHK9</accession>